<proteinExistence type="inferred from homology"/>
<feature type="zinc finger region" description="C4-type" evidence="10">
    <location>
        <begin position="5"/>
        <end position="29"/>
    </location>
</feature>
<dbReference type="EMBL" id="JAPEVB010000006">
    <property type="protein sequence ID" value="KAJ4386504.1"/>
    <property type="molecule type" value="Genomic_DNA"/>
</dbReference>
<feature type="binding site" evidence="9">
    <location>
        <position position="100"/>
    </location>
    <ligand>
        <name>Zn(2+)</name>
        <dbReference type="ChEBI" id="CHEBI:29105"/>
        <label>2</label>
    </ligand>
</feature>
<dbReference type="PANTHER" id="PTHR11239">
    <property type="entry name" value="DNA-DIRECTED RNA POLYMERASE"/>
    <property type="match status" value="1"/>
</dbReference>
<feature type="domain" description="TFIIS-type" evidence="12">
    <location>
        <begin position="66"/>
        <end position="108"/>
    </location>
</feature>
<keyword evidence="7 8" id="KW-0539">Nucleus</keyword>
<feature type="binding site" evidence="9">
    <location>
        <position position="5"/>
    </location>
    <ligand>
        <name>Zn(2+)</name>
        <dbReference type="ChEBI" id="CHEBI:29105"/>
        <label>1</label>
    </ligand>
</feature>
<feature type="binding site" evidence="9">
    <location>
        <position position="103"/>
    </location>
    <ligand>
        <name>Zn(2+)</name>
        <dbReference type="ChEBI" id="CHEBI:29105"/>
        <label>2</label>
    </ligand>
</feature>
<dbReference type="PROSITE" id="PS51133">
    <property type="entry name" value="ZF_TFIIS_2"/>
    <property type="match status" value="1"/>
</dbReference>
<protein>
    <recommendedName>
        <fullName evidence="8">DNA-directed RNA polymerase subunit</fullName>
    </recommendedName>
</protein>
<dbReference type="InterPro" id="IPR001222">
    <property type="entry name" value="Znf_TFIIS"/>
</dbReference>
<evidence type="ECO:0000256" key="11">
    <source>
        <dbReference type="RuleBase" id="RU003474"/>
    </source>
</evidence>
<evidence type="ECO:0000256" key="1">
    <source>
        <dbReference type="ARBA" id="ARBA00004123"/>
    </source>
</evidence>
<evidence type="ECO:0000256" key="2">
    <source>
        <dbReference type="ARBA" id="ARBA00022478"/>
    </source>
</evidence>
<evidence type="ECO:0000259" key="12">
    <source>
        <dbReference type="PROSITE" id="PS51133"/>
    </source>
</evidence>
<evidence type="ECO:0000313" key="14">
    <source>
        <dbReference type="Proteomes" id="UP001140453"/>
    </source>
</evidence>
<keyword evidence="6 8" id="KW-0804">Transcription</keyword>
<evidence type="ECO:0000256" key="6">
    <source>
        <dbReference type="ARBA" id="ARBA00023163"/>
    </source>
</evidence>
<dbReference type="AlphaFoldDB" id="A0A9W9CTR9"/>
<dbReference type="GO" id="GO:0005666">
    <property type="term" value="C:RNA polymerase III complex"/>
    <property type="evidence" value="ECO:0007669"/>
    <property type="project" value="TreeGrafter"/>
</dbReference>
<dbReference type="GO" id="GO:0003676">
    <property type="term" value="F:nucleic acid binding"/>
    <property type="evidence" value="ECO:0007669"/>
    <property type="project" value="InterPro"/>
</dbReference>
<comment type="subcellular location">
    <subcellularLocation>
        <location evidence="1 8">Nucleus</location>
    </subcellularLocation>
</comment>
<sequence length="110" mass="12568">MLLFCPYCANLLTVSVMDNGKNRLECRTCPYELPITDPLYSRRTFPKKERDDIFGGPQAWDNADKTKTQCPAEGCDGAEAAFFQVQIRSADEPMTTFLKCMKCGTRWREN</sequence>
<evidence type="ECO:0000256" key="5">
    <source>
        <dbReference type="ARBA" id="ARBA00022833"/>
    </source>
</evidence>
<comment type="function">
    <text evidence="8">DNA-dependent RNA polymerase catalyzes the transcription of DNA into RNA using the four ribonucleoside triphosphates as substrates.</text>
</comment>
<dbReference type="Pfam" id="PF01096">
    <property type="entry name" value="Zn_ribbon_TFIIS"/>
    <property type="match status" value="1"/>
</dbReference>
<dbReference type="GO" id="GO:0008270">
    <property type="term" value="F:zinc ion binding"/>
    <property type="evidence" value="ECO:0007669"/>
    <property type="project" value="UniProtKB-KW"/>
</dbReference>
<evidence type="ECO:0000256" key="10">
    <source>
        <dbReference type="PIRSR" id="PIRSR005586-2"/>
    </source>
</evidence>
<dbReference type="InterPro" id="IPR012164">
    <property type="entry name" value="Rpa12/Rpb9/Rpc10/TFS"/>
</dbReference>
<keyword evidence="3 9" id="KW-0479">Metal-binding</keyword>
<dbReference type="Pfam" id="PF02150">
    <property type="entry name" value="Zn_ribbon_RPB9"/>
    <property type="match status" value="1"/>
</dbReference>
<feature type="binding site" evidence="9">
    <location>
        <position position="8"/>
    </location>
    <ligand>
        <name>Zn(2+)</name>
        <dbReference type="ChEBI" id="CHEBI:29105"/>
        <label>1</label>
    </ligand>
</feature>
<dbReference type="SMART" id="SM00440">
    <property type="entry name" value="ZnF_C2C2"/>
    <property type="match status" value="1"/>
</dbReference>
<feature type="binding site" evidence="9">
    <location>
        <position position="29"/>
    </location>
    <ligand>
        <name>Zn(2+)</name>
        <dbReference type="ChEBI" id="CHEBI:29105"/>
        <label>1</label>
    </ligand>
</feature>
<accession>A0A9W9CTR9</accession>
<evidence type="ECO:0000256" key="9">
    <source>
        <dbReference type="PIRSR" id="PIRSR005586-1"/>
    </source>
</evidence>
<comment type="similarity">
    <text evidence="8 11">Belongs to the archaeal rpoM/eukaryotic RPA12/RPB9/RPC11 RNA polymerase family.</text>
</comment>
<dbReference type="InterPro" id="IPR034014">
    <property type="entry name" value="Zn_ribbon_RPC11_C"/>
</dbReference>
<dbReference type="GO" id="GO:0006386">
    <property type="term" value="P:termination of RNA polymerase III transcription"/>
    <property type="evidence" value="ECO:0007669"/>
    <property type="project" value="UniProtKB-ARBA"/>
</dbReference>
<feature type="binding site" evidence="9">
    <location>
        <position position="26"/>
    </location>
    <ligand>
        <name>Zn(2+)</name>
        <dbReference type="ChEBI" id="CHEBI:29105"/>
        <label>1</label>
    </ligand>
</feature>
<evidence type="ECO:0000256" key="4">
    <source>
        <dbReference type="ARBA" id="ARBA00022771"/>
    </source>
</evidence>
<reference evidence="13" key="1">
    <citation type="submission" date="2022-10" db="EMBL/GenBank/DDBJ databases">
        <title>Tapping the CABI collections for fungal endophytes: first genome assemblies for Collariella, Neodidymelliopsis, Ascochyta clinopodiicola, Didymella pomorum, Didymosphaeria variabile, Neocosmospora piperis and Neocucurbitaria cava.</title>
        <authorList>
            <person name="Hill R."/>
        </authorList>
    </citation>
    <scope>NUCLEOTIDE SEQUENCE</scope>
    <source>
        <strain evidence="13">IMI 355082</strain>
    </source>
</reference>
<dbReference type="InterPro" id="IPR001529">
    <property type="entry name" value="Zn_ribbon_RPB9"/>
</dbReference>
<feature type="binding site" evidence="9">
    <location>
        <position position="70"/>
    </location>
    <ligand>
        <name>Zn(2+)</name>
        <dbReference type="ChEBI" id="CHEBI:29105"/>
        <label>2</label>
    </ligand>
</feature>
<evidence type="ECO:0000256" key="8">
    <source>
        <dbReference type="PIRNR" id="PIRNR005586"/>
    </source>
</evidence>
<dbReference type="GO" id="GO:0003899">
    <property type="term" value="F:DNA-directed RNA polymerase activity"/>
    <property type="evidence" value="ECO:0007669"/>
    <property type="project" value="InterPro"/>
</dbReference>
<dbReference type="PANTHER" id="PTHR11239:SF12">
    <property type="entry name" value="DNA-DIRECTED RNA POLYMERASE III SUBUNIT RPC10"/>
    <property type="match status" value="1"/>
</dbReference>
<comment type="caution">
    <text evidence="13">The sequence shown here is derived from an EMBL/GenBank/DDBJ whole genome shotgun (WGS) entry which is preliminary data.</text>
</comment>
<dbReference type="PIRSF" id="PIRSF005586">
    <property type="entry name" value="RNApol_RpoM"/>
    <property type="match status" value="1"/>
</dbReference>
<dbReference type="FunFam" id="2.20.25.10:FF:000005">
    <property type="entry name" value="DNA-directed RNA polymerase subunit"/>
    <property type="match status" value="1"/>
</dbReference>
<evidence type="ECO:0000313" key="13">
    <source>
        <dbReference type="EMBL" id="KAJ4386504.1"/>
    </source>
</evidence>
<feature type="binding site" evidence="9">
    <location>
        <position position="75"/>
    </location>
    <ligand>
        <name>Zn(2+)</name>
        <dbReference type="ChEBI" id="CHEBI:29105"/>
        <label>2</label>
    </ligand>
</feature>
<dbReference type="SMART" id="SM00661">
    <property type="entry name" value="RPOL9"/>
    <property type="match status" value="1"/>
</dbReference>
<keyword evidence="2 8" id="KW-0240">DNA-directed RNA polymerase</keyword>
<dbReference type="Proteomes" id="UP001140453">
    <property type="component" value="Unassembled WGS sequence"/>
</dbReference>
<organism evidence="13 14">
    <name type="scientific">Gnomoniopsis smithogilvyi</name>
    <dbReference type="NCBI Taxonomy" id="1191159"/>
    <lineage>
        <taxon>Eukaryota</taxon>
        <taxon>Fungi</taxon>
        <taxon>Dikarya</taxon>
        <taxon>Ascomycota</taxon>
        <taxon>Pezizomycotina</taxon>
        <taxon>Sordariomycetes</taxon>
        <taxon>Sordariomycetidae</taxon>
        <taxon>Diaporthales</taxon>
        <taxon>Gnomoniaceae</taxon>
        <taxon>Gnomoniopsis</taxon>
    </lineage>
</organism>
<dbReference type="CDD" id="cd10509">
    <property type="entry name" value="Zn-ribbon_RPC11"/>
    <property type="match status" value="1"/>
</dbReference>
<dbReference type="OrthoDB" id="282152at2759"/>
<evidence type="ECO:0000256" key="7">
    <source>
        <dbReference type="ARBA" id="ARBA00023242"/>
    </source>
</evidence>
<name>A0A9W9CTR9_9PEZI</name>
<keyword evidence="5 9" id="KW-0862">Zinc</keyword>
<dbReference type="SUPFAM" id="SSF57783">
    <property type="entry name" value="Zinc beta-ribbon"/>
    <property type="match status" value="1"/>
</dbReference>
<gene>
    <name evidence="13" type="primary">RPC11</name>
    <name evidence="13" type="ORF">N0V93_009401</name>
</gene>
<dbReference type="Gene3D" id="2.20.25.10">
    <property type="match status" value="1"/>
</dbReference>
<evidence type="ECO:0000256" key="3">
    <source>
        <dbReference type="ARBA" id="ARBA00022723"/>
    </source>
</evidence>
<keyword evidence="4 10" id="KW-0863">Zinc-finger</keyword>
<keyword evidence="14" id="KW-1185">Reference proteome</keyword>